<reference evidence="4" key="2">
    <citation type="journal article" date="2018" name="Nat. Microbiol.">
        <title>Leveraging single-cell genomics to expand the fungal tree of life.</title>
        <authorList>
            <person name="Ahrendt S.R."/>
            <person name="Quandt C.A."/>
            <person name="Ciobanu D."/>
            <person name="Clum A."/>
            <person name="Salamov A."/>
            <person name="Andreopoulos B."/>
            <person name="Cheng J.F."/>
            <person name="Woyke T."/>
            <person name="Pelin A."/>
            <person name="Henrissat B."/>
            <person name="Reynolds N.K."/>
            <person name="Benny G.L."/>
            <person name="Smith M.E."/>
            <person name="James T.Y."/>
            <person name="Grigoriev I.V."/>
        </authorList>
    </citation>
    <scope>NUCLEOTIDE SEQUENCE [LARGE SCALE GENOMIC DNA]</scope>
    <source>
        <strain evidence="4">CSF55</strain>
    </source>
</reference>
<reference evidence="2" key="3">
    <citation type="submission" date="2018-08" db="EMBL/GenBank/DDBJ databases">
        <title>Leveraging single-cell genomics to expand the Fungal Tree of Life.</title>
        <authorList>
            <consortium name="DOE Joint Genome Institute"/>
            <person name="Ahrendt S.R."/>
            <person name="Quandt C.A."/>
            <person name="Ciobanu D."/>
            <person name="Clum A."/>
            <person name="Salamov A."/>
            <person name="Andreopoulos B."/>
            <person name="Cheng J.-F."/>
            <person name="Woyke T."/>
            <person name="Pelin A."/>
            <person name="Henrissat B."/>
            <person name="Reynolds N."/>
            <person name="Benny G.L."/>
            <person name="Smith M.E."/>
            <person name="James T.Y."/>
            <person name="Grigoriev I.V."/>
        </authorList>
    </citation>
    <scope>NUCLEOTIDE SEQUENCE</scope>
    <source>
        <strain evidence="2">CSF55</strain>
    </source>
</reference>
<evidence type="ECO:0000313" key="3">
    <source>
        <dbReference type="Proteomes" id="UP000030755"/>
    </source>
</evidence>
<dbReference type="Proteomes" id="UP000030755">
    <property type="component" value="Unassembled WGS sequence"/>
</dbReference>
<organism evidence="1 3">
    <name type="scientific">Rozella allomycis (strain CSF55)</name>
    <dbReference type="NCBI Taxonomy" id="988480"/>
    <lineage>
        <taxon>Eukaryota</taxon>
        <taxon>Fungi</taxon>
        <taxon>Fungi incertae sedis</taxon>
        <taxon>Cryptomycota</taxon>
        <taxon>Cryptomycota incertae sedis</taxon>
        <taxon>Rozella</taxon>
    </lineage>
</organism>
<dbReference type="Gene3D" id="3.40.50.1000">
    <property type="entry name" value="HAD superfamily/HAD-like"/>
    <property type="match status" value="2"/>
</dbReference>
<dbReference type="InterPro" id="IPR051658">
    <property type="entry name" value="UBLCP1"/>
</dbReference>
<evidence type="ECO:0000313" key="1">
    <source>
        <dbReference type="EMBL" id="EPZ33163.1"/>
    </source>
</evidence>
<dbReference type="EMBL" id="ML005059">
    <property type="protein sequence ID" value="RKP20471.1"/>
    <property type="molecule type" value="Genomic_DNA"/>
</dbReference>
<dbReference type="PANTHER" id="PTHR48493:SF1">
    <property type="entry name" value="UBIQUITIN-LIKE DOMAIN-CONTAINING CTD PHOSPHATASE 1"/>
    <property type="match status" value="1"/>
</dbReference>
<keyword evidence="3" id="KW-1185">Reference proteome</keyword>
<proteinExistence type="predicted"/>
<dbReference type="Proteomes" id="UP000281549">
    <property type="component" value="Unassembled WGS sequence"/>
</dbReference>
<dbReference type="GO" id="GO:0090364">
    <property type="term" value="P:regulation of proteasome assembly"/>
    <property type="evidence" value="ECO:0007669"/>
    <property type="project" value="InterPro"/>
</dbReference>
<reference evidence="1 3" key="1">
    <citation type="journal article" date="2013" name="Curr. Biol.">
        <title>Shared signatures of parasitism and phylogenomics unite Cryptomycota and microsporidia.</title>
        <authorList>
            <person name="James T.Y."/>
            <person name="Pelin A."/>
            <person name="Bonen L."/>
            <person name="Ahrendt S."/>
            <person name="Sain D."/>
            <person name="Corradi N."/>
            <person name="Stajich J.E."/>
        </authorList>
    </citation>
    <scope>NUCLEOTIDE SEQUENCE [LARGE SCALE GENOMIC DNA]</scope>
    <source>
        <strain evidence="1 3">CSF55</strain>
        <strain evidence="1 3">CSF55</strain>
    </source>
</reference>
<dbReference type="AlphaFoldDB" id="A0A075ASD5"/>
<gene>
    <name evidence="1" type="ORF">O9G_001132</name>
    <name evidence="2" type="ORF">ROZALSC1DRAFT_28039</name>
</gene>
<sequence>MAESDSCSQLNMLNIPIQYINPPREGMKLLVLDLDYTLYDCKHGTGDPKNGLRPGVHLFLEHMLERTTFDENQLLIKYQIKPLQLIWNNTHFSKENTLHVDDLQRNFELNPNNLNHTRLPRIK</sequence>
<dbReference type="STRING" id="988480.A0A075ASD5"/>
<dbReference type="EMBL" id="KE561071">
    <property type="protein sequence ID" value="EPZ33163.1"/>
    <property type="molecule type" value="Genomic_DNA"/>
</dbReference>
<dbReference type="PANTHER" id="PTHR48493">
    <property type="entry name" value="UBIQUITIN-LIKE DOMAIN-CONTAINING CTD PHOSPHATASE 1"/>
    <property type="match status" value="1"/>
</dbReference>
<accession>A0A075ASD5</accession>
<protein>
    <recommendedName>
        <fullName evidence="5">FCP1 homology domain-containing protein</fullName>
    </recommendedName>
</protein>
<dbReference type="OrthoDB" id="1711508at2759"/>
<dbReference type="InterPro" id="IPR023214">
    <property type="entry name" value="HAD_sf"/>
</dbReference>
<name>A0A075ASD5_ROZAC</name>
<evidence type="ECO:0000313" key="2">
    <source>
        <dbReference type="EMBL" id="RKP20471.1"/>
    </source>
</evidence>
<evidence type="ECO:0000313" key="4">
    <source>
        <dbReference type="Proteomes" id="UP000281549"/>
    </source>
</evidence>
<dbReference type="InterPro" id="IPR036412">
    <property type="entry name" value="HAD-like_sf"/>
</dbReference>
<dbReference type="SUPFAM" id="SSF56784">
    <property type="entry name" value="HAD-like"/>
    <property type="match status" value="1"/>
</dbReference>
<evidence type="ECO:0008006" key="5">
    <source>
        <dbReference type="Google" id="ProtNLM"/>
    </source>
</evidence>
<dbReference type="HOGENOM" id="CLU_2016510_0_0_1"/>